<dbReference type="RefSeq" id="WP_167205906.1">
    <property type="nucleotide sequence ID" value="NZ_CP050063.1"/>
</dbReference>
<protein>
    <submittedName>
        <fullName evidence="3">Sugar phosphate isomerase/epimerase</fullName>
    </submittedName>
</protein>
<dbReference type="Proteomes" id="UP000501802">
    <property type="component" value="Chromosome"/>
</dbReference>
<keyword evidence="4" id="KW-1185">Reference proteome</keyword>
<keyword evidence="1" id="KW-0732">Signal</keyword>
<evidence type="ECO:0000313" key="4">
    <source>
        <dbReference type="Proteomes" id="UP000501802"/>
    </source>
</evidence>
<evidence type="ECO:0000256" key="1">
    <source>
        <dbReference type="SAM" id="SignalP"/>
    </source>
</evidence>
<dbReference type="PANTHER" id="PTHR12110">
    <property type="entry name" value="HYDROXYPYRUVATE ISOMERASE"/>
    <property type="match status" value="1"/>
</dbReference>
<dbReference type="KEGG" id="spib:G8759_05315"/>
<dbReference type="AlphaFoldDB" id="A0A6G9AI02"/>
<reference evidence="3 4" key="1">
    <citation type="submission" date="2020-03" db="EMBL/GenBank/DDBJ databases">
        <authorList>
            <person name="Kim M.K."/>
        </authorList>
    </citation>
    <scope>NUCLEOTIDE SEQUENCE [LARGE SCALE GENOMIC DNA]</scope>
    <source>
        <strain evidence="3 4">BT328</strain>
    </source>
</reference>
<feature type="signal peptide" evidence="1">
    <location>
        <begin position="1"/>
        <end position="27"/>
    </location>
</feature>
<evidence type="ECO:0000259" key="2">
    <source>
        <dbReference type="Pfam" id="PF01261"/>
    </source>
</evidence>
<dbReference type="InterPro" id="IPR006311">
    <property type="entry name" value="TAT_signal"/>
</dbReference>
<name>A0A6G9AI02_9BACT</name>
<dbReference type="Gene3D" id="3.20.20.150">
    <property type="entry name" value="Divalent-metal-dependent TIM barrel enzymes"/>
    <property type="match status" value="1"/>
</dbReference>
<dbReference type="InterPro" id="IPR013022">
    <property type="entry name" value="Xyl_isomerase-like_TIM-brl"/>
</dbReference>
<dbReference type="GO" id="GO:0016853">
    <property type="term" value="F:isomerase activity"/>
    <property type="evidence" value="ECO:0007669"/>
    <property type="project" value="UniProtKB-KW"/>
</dbReference>
<feature type="domain" description="Xylose isomerase-like TIM barrel" evidence="2">
    <location>
        <begin position="66"/>
        <end position="314"/>
    </location>
</feature>
<organism evidence="3 4">
    <name type="scientific">Spirosoma aureum</name>
    <dbReference type="NCBI Taxonomy" id="2692134"/>
    <lineage>
        <taxon>Bacteria</taxon>
        <taxon>Pseudomonadati</taxon>
        <taxon>Bacteroidota</taxon>
        <taxon>Cytophagia</taxon>
        <taxon>Cytophagales</taxon>
        <taxon>Cytophagaceae</taxon>
        <taxon>Spirosoma</taxon>
    </lineage>
</organism>
<feature type="chain" id="PRO_5026150050" evidence="1">
    <location>
        <begin position="28"/>
        <end position="320"/>
    </location>
</feature>
<accession>A0A6G9AI02</accession>
<dbReference type="InterPro" id="IPR036237">
    <property type="entry name" value="Xyl_isomerase-like_sf"/>
</dbReference>
<gene>
    <name evidence="3" type="ORF">G8759_05315</name>
</gene>
<dbReference type="PANTHER" id="PTHR12110:SF48">
    <property type="entry name" value="BLL3656 PROTEIN"/>
    <property type="match status" value="1"/>
</dbReference>
<proteinExistence type="predicted"/>
<dbReference type="SUPFAM" id="SSF51658">
    <property type="entry name" value="Xylose isomerase-like"/>
    <property type="match status" value="1"/>
</dbReference>
<dbReference type="PROSITE" id="PS51318">
    <property type="entry name" value="TAT"/>
    <property type="match status" value="1"/>
</dbReference>
<sequence>MSQSVTRRQLMATLTAAAGASFSPALASSQSELTSAVPAATPPPFTLCLNMSTLRGHKLGFVKELETASKAGFQHVEIWIESLQQYIKSGGTVADARKVLSDLGIRVENAIGFAPWIIDDDAARAKGLDQMKSEMELLAQIGCKRVATPSIGAQTAEAPIIDLKKAAERYRAILELGDKTGVVPQLEMWGFSKNLSRVSEVMYVALETGHPSARLLLDIYHIFKGGSSLDSLPLIGKPAIEVFHVNDYPANMTRQVITDADRVYPGDGVAPIKETLKRIKDPNKSIILSLEVFNKNYYAQEAMTVAKTSMEKMKNMVVGV</sequence>
<keyword evidence="3" id="KW-0413">Isomerase</keyword>
<dbReference type="Pfam" id="PF01261">
    <property type="entry name" value="AP_endonuc_2"/>
    <property type="match status" value="1"/>
</dbReference>
<dbReference type="EMBL" id="CP050063">
    <property type="protein sequence ID" value="QIP12091.1"/>
    <property type="molecule type" value="Genomic_DNA"/>
</dbReference>
<dbReference type="InterPro" id="IPR050312">
    <property type="entry name" value="IolE/XylAMocC-like"/>
</dbReference>
<evidence type="ECO:0000313" key="3">
    <source>
        <dbReference type="EMBL" id="QIP12091.1"/>
    </source>
</evidence>